<dbReference type="RefSeq" id="WP_099910360.1">
    <property type="nucleotide sequence ID" value="NZ_AWWI01000056.1"/>
</dbReference>
<dbReference type="Proteomes" id="UP000231259">
    <property type="component" value="Unassembled WGS sequence"/>
</dbReference>
<accession>A0A2G8RGX7</accession>
<evidence type="ECO:0000313" key="3">
    <source>
        <dbReference type="EMBL" id="PIL20780.1"/>
    </source>
</evidence>
<feature type="transmembrane region" description="Helical" evidence="1">
    <location>
        <begin position="6"/>
        <end position="31"/>
    </location>
</feature>
<dbReference type="SUPFAM" id="SSF56219">
    <property type="entry name" value="DNase I-like"/>
    <property type="match status" value="1"/>
</dbReference>
<evidence type="ECO:0000313" key="4">
    <source>
        <dbReference type="Proteomes" id="UP000231259"/>
    </source>
</evidence>
<dbReference type="OrthoDB" id="9796594at2"/>
<protein>
    <recommendedName>
        <fullName evidence="2">Endonuclease/exonuclease/phosphatase domain-containing protein</fullName>
    </recommendedName>
</protein>
<proteinExistence type="predicted"/>
<feature type="transmembrane region" description="Helical" evidence="1">
    <location>
        <begin position="43"/>
        <end position="62"/>
    </location>
</feature>
<dbReference type="InterPro" id="IPR036691">
    <property type="entry name" value="Endo/exonu/phosph_ase_sf"/>
</dbReference>
<dbReference type="Gene3D" id="3.60.10.10">
    <property type="entry name" value="Endonuclease/exonuclease/phosphatase"/>
    <property type="match status" value="1"/>
</dbReference>
<name>A0A2G8RGX7_9RHOB</name>
<organism evidence="3 4">
    <name type="scientific">Puniceibacterium antarcticum</name>
    <dbReference type="NCBI Taxonomy" id="1206336"/>
    <lineage>
        <taxon>Bacteria</taxon>
        <taxon>Pseudomonadati</taxon>
        <taxon>Pseudomonadota</taxon>
        <taxon>Alphaproteobacteria</taxon>
        <taxon>Rhodobacterales</taxon>
        <taxon>Paracoccaceae</taxon>
        <taxon>Puniceibacterium</taxon>
    </lineage>
</organism>
<comment type="caution">
    <text evidence="3">The sequence shown here is derived from an EMBL/GenBank/DDBJ whole genome shotgun (WGS) entry which is preliminary data.</text>
</comment>
<feature type="domain" description="Endonuclease/exonuclease/phosphatase" evidence="2">
    <location>
        <begin position="109"/>
        <end position="314"/>
    </location>
</feature>
<evidence type="ECO:0000259" key="2">
    <source>
        <dbReference type="Pfam" id="PF03372"/>
    </source>
</evidence>
<dbReference type="EMBL" id="AWWI01000056">
    <property type="protein sequence ID" value="PIL20780.1"/>
    <property type="molecule type" value="Genomic_DNA"/>
</dbReference>
<keyword evidence="4" id="KW-1185">Reference proteome</keyword>
<sequence length="362" mass="40181">MQLDGIGGLLLAVICWALAAFVVVVTFLPMSNTNVWWIRAMDFPRLQIAVIGGIVLIAALFLPGSGRLIVPVLMIAACGYQLWRIFPYTPLATAEMKLAEAGADTVKVLSSNVLMENGRHDLLLEVIEKFDPDILFLMETDQAWIDAVEPALARYSTVIREPIDNHYGMVFATRLPADRAEIVRLTSSDTPSAFAQMTAPDGTTFRFVGLHPRPPLPGQNTQERDAQIYYAARFARKSGVPLIVTGDFNDVAWSDTSRTFKQVGQYLDARIGRGFFASFDAEKFYLRFPIDQLYVTEDIAVVSIQRLDYIGSDHFPMAATIRLDAAAAARLNMTPEPISEDEQNLIDDSVAKTRETLGHSKF</sequence>
<evidence type="ECO:0000256" key="1">
    <source>
        <dbReference type="SAM" id="Phobius"/>
    </source>
</evidence>
<dbReference type="Pfam" id="PF03372">
    <property type="entry name" value="Exo_endo_phos"/>
    <property type="match status" value="1"/>
</dbReference>
<keyword evidence="1" id="KW-0812">Transmembrane</keyword>
<dbReference type="InterPro" id="IPR005135">
    <property type="entry name" value="Endo/exonuclease/phosphatase"/>
</dbReference>
<keyword evidence="1" id="KW-0472">Membrane</keyword>
<gene>
    <name evidence="3" type="ORF">P775_07680</name>
</gene>
<dbReference type="GO" id="GO:0003824">
    <property type="term" value="F:catalytic activity"/>
    <property type="evidence" value="ECO:0007669"/>
    <property type="project" value="InterPro"/>
</dbReference>
<dbReference type="AlphaFoldDB" id="A0A2G8RGX7"/>
<keyword evidence="1" id="KW-1133">Transmembrane helix</keyword>
<reference evidence="3 4" key="1">
    <citation type="submission" date="2013-09" db="EMBL/GenBank/DDBJ databases">
        <title>Genome sequencing of Phaeobacter antarcticus sp. nov. SM1211.</title>
        <authorList>
            <person name="Zhang X.-Y."/>
            <person name="Liu C."/>
            <person name="Chen X.-L."/>
            <person name="Xie B.-B."/>
            <person name="Qin Q.-L."/>
            <person name="Rong J.-C."/>
            <person name="Zhang Y.-Z."/>
        </authorList>
    </citation>
    <scope>NUCLEOTIDE SEQUENCE [LARGE SCALE GENOMIC DNA]</scope>
    <source>
        <strain evidence="3 4">SM1211</strain>
    </source>
</reference>